<evidence type="ECO:0000313" key="4">
    <source>
        <dbReference type="EMBL" id="GEU91717.1"/>
    </source>
</evidence>
<accession>A0A6L2P1D6</accession>
<keyword evidence="1" id="KW-0479">Metal-binding</keyword>
<evidence type="ECO:0000259" key="3">
    <source>
        <dbReference type="PROSITE" id="PS50158"/>
    </source>
</evidence>
<dbReference type="Pfam" id="PF03732">
    <property type="entry name" value="Retrotrans_gag"/>
    <property type="match status" value="1"/>
</dbReference>
<dbReference type="PANTHER" id="PTHR34482:SF56">
    <property type="entry name" value="RETROTRANSPOSON GAG DOMAIN, ASPARTIC PEPTIDASE DOMAIN PROTEIN-RELATED"/>
    <property type="match status" value="1"/>
</dbReference>
<organism evidence="4">
    <name type="scientific">Tanacetum cinerariifolium</name>
    <name type="common">Dalmatian daisy</name>
    <name type="synonym">Chrysanthemum cinerariifolium</name>
    <dbReference type="NCBI Taxonomy" id="118510"/>
    <lineage>
        <taxon>Eukaryota</taxon>
        <taxon>Viridiplantae</taxon>
        <taxon>Streptophyta</taxon>
        <taxon>Embryophyta</taxon>
        <taxon>Tracheophyta</taxon>
        <taxon>Spermatophyta</taxon>
        <taxon>Magnoliopsida</taxon>
        <taxon>eudicotyledons</taxon>
        <taxon>Gunneridae</taxon>
        <taxon>Pentapetalae</taxon>
        <taxon>asterids</taxon>
        <taxon>campanulids</taxon>
        <taxon>Asterales</taxon>
        <taxon>Asteraceae</taxon>
        <taxon>Asteroideae</taxon>
        <taxon>Anthemideae</taxon>
        <taxon>Anthemidinae</taxon>
        <taxon>Tanacetum</taxon>
    </lineage>
</organism>
<protein>
    <recommendedName>
        <fullName evidence="3">CCHC-type domain-containing protein</fullName>
    </recommendedName>
</protein>
<dbReference type="EMBL" id="BKCJ010010469">
    <property type="protein sequence ID" value="GEU91717.1"/>
    <property type="molecule type" value="Genomic_DNA"/>
</dbReference>
<dbReference type="PANTHER" id="PTHR34482">
    <property type="entry name" value="DNA DAMAGE-INDUCIBLE PROTEIN 1-LIKE"/>
    <property type="match status" value="1"/>
</dbReference>
<dbReference type="InterPro" id="IPR005162">
    <property type="entry name" value="Retrotrans_gag_dom"/>
</dbReference>
<feature type="compositionally biased region" description="Low complexity" evidence="2">
    <location>
        <begin position="43"/>
        <end position="56"/>
    </location>
</feature>
<gene>
    <name evidence="4" type="ORF">Tci_063695</name>
</gene>
<comment type="caution">
    <text evidence="4">The sequence shown here is derived from an EMBL/GenBank/DDBJ whole genome shotgun (WGS) entry which is preliminary data.</text>
</comment>
<feature type="region of interest" description="Disordered" evidence="2">
    <location>
        <begin position="312"/>
        <end position="333"/>
    </location>
</feature>
<keyword evidence="1" id="KW-0863">Zinc-finger</keyword>
<name>A0A6L2P1D6_TANCI</name>
<dbReference type="PROSITE" id="PS50158">
    <property type="entry name" value="ZF_CCHC"/>
    <property type="match status" value="1"/>
</dbReference>
<dbReference type="GO" id="GO:0008270">
    <property type="term" value="F:zinc ion binding"/>
    <property type="evidence" value="ECO:0007669"/>
    <property type="project" value="UniProtKB-KW"/>
</dbReference>
<evidence type="ECO:0000256" key="1">
    <source>
        <dbReference type="PROSITE-ProRule" id="PRU00047"/>
    </source>
</evidence>
<keyword evidence="1" id="KW-0862">Zinc</keyword>
<reference evidence="4" key="1">
    <citation type="journal article" date="2019" name="Sci. Rep.">
        <title>Draft genome of Tanacetum cinerariifolium, the natural source of mosquito coil.</title>
        <authorList>
            <person name="Yamashiro T."/>
            <person name="Shiraishi A."/>
            <person name="Satake H."/>
            <person name="Nakayama K."/>
        </authorList>
    </citation>
    <scope>NUCLEOTIDE SEQUENCE</scope>
</reference>
<proteinExistence type="predicted"/>
<feature type="compositionally biased region" description="Basic and acidic residues" evidence="2">
    <location>
        <begin position="312"/>
        <end position="328"/>
    </location>
</feature>
<sequence>MPPRRNNRRNETPKVDLAFAAAMQQAVRALLHELTAEITAGMNNENNANNPNNVNRINKRSGGNGNGGNDGDAQATIHVWLERFQKQNPLTFSLAPTPVEAENLIAHIEKIFEVLGYDDQFKARLVAYKLEGDAHSWWRAYKQAKDGDAYVETLSWDVFRDIFFLEYFPRSEQENYKREYKSIRQLDGERSIEFMTRFVRLAGFLGAKAGTLEEQVKNFKWALNDIARDKLVNMEFTDVTEVVNAARNIEILQKKMLASTQNDKRFNASYSNSVPITMCTICGKRHPSNTCYKAIGACFTCGAFGHRAKDCKNKDRKGNGGDDKDDTPKNIGGRVFAMTSSQFKKA</sequence>
<dbReference type="SMART" id="SM00343">
    <property type="entry name" value="ZnF_C2HC"/>
    <property type="match status" value="1"/>
</dbReference>
<dbReference type="AlphaFoldDB" id="A0A6L2P1D6"/>
<dbReference type="SUPFAM" id="SSF57756">
    <property type="entry name" value="Retrovirus zinc finger-like domains"/>
    <property type="match status" value="1"/>
</dbReference>
<dbReference type="InterPro" id="IPR001878">
    <property type="entry name" value="Znf_CCHC"/>
</dbReference>
<dbReference type="InterPro" id="IPR036875">
    <property type="entry name" value="Znf_CCHC_sf"/>
</dbReference>
<dbReference type="Pfam" id="PF00098">
    <property type="entry name" value="zf-CCHC"/>
    <property type="match status" value="1"/>
</dbReference>
<feature type="region of interest" description="Disordered" evidence="2">
    <location>
        <begin position="42"/>
        <end position="71"/>
    </location>
</feature>
<dbReference type="Gene3D" id="4.10.60.10">
    <property type="entry name" value="Zinc finger, CCHC-type"/>
    <property type="match status" value="1"/>
</dbReference>
<evidence type="ECO:0000256" key="2">
    <source>
        <dbReference type="SAM" id="MobiDB-lite"/>
    </source>
</evidence>
<feature type="domain" description="CCHC-type" evidence="3">
    <location>
        <begin position="298"/>
        <end position="313"/>
    </location>
</feature>
<dbReference type="GO" id="GO:0003676">
    <property type="term" value="F:nucleic acid binding"/>
    <property type="evidence" value="ECO:0007669"/>
    <property type="project" value="InterPro"/>
</dbReference>